<name>A0AAN6LKX8_9PLEO</name>
<dbReference type="EMBL" id="WVTA01000021">
    <property type="protein sequence ID" value="KAK3196974.1"/>
    <property type="molecule type" value="Genomic_DNA"/>
</dbReference>
<protein>
    <submittedName>
        <fullName evidence="2">Uncharacterized protein</fullName>
    </submittedName>
</protein>
<gene>
    <name evidence="2" type="ORF">GRF29_1536g120497</name>
</gene>
<reference evidence="2 3" key="1">
    <citation type="submission" date="2021-02" db="EMBL/GenBank/DDBJ databases">
        <title>Genome assembly of Pseudopithomyces chartarum.</title>
        <authorList>
            <person name="Jauregui R."/>
            <person name="Singh J."/>
            <person name="Voisey C."/>
        </authorList>
    </citation>
    <scope>NUCLEOTIDE SEQUENCE [LARGE SCALE GENOMIC DNA]</scope>
    <source>
        <strain evidence="2 3">AGR01</strain>
    </source>
</reference>
<comment type="caution">
    <text evidence="2">The sequence shown here is derived from an EMBL/GenBank/DDBJ whole genome shotgun (WGS) entry which is preliminary data.</text>
</comment>
<accession>A0AAN6LKX8</accession>
<evidence type="ECO:0000313" key="3">
    <source>
        <dbReference type="Proteomes" id="UP001280581"/>
    </source>
</evidence>
<dbReference type="AlphaFoldDB" id="A0AAN6LKX8"/>
<keyword evidence="3" id="KW-1185">Reference proteome</keyword>
<evidence type="ECO:0000313" key="2">
    <source>
        <dbReference type="EMBL" id="KAK3196974.1"/>
    </source>
</evidence>
<dbReference type="Proteomes" id="UP001280581">
    <property type="component" value="Unassembled WGS sequence"/>
</dbReference>
<proteinExistence type="predicted"/>
<sequence length="424" mass="46968">MSVDMASLEEVVIPDFVKTLWMEDPEPVDVIKPVGTEDIPGGDVFSDDLISHAQAQPLQKRKVSTYECSVCAEQLPSSEFLNCMEIYLPIPCRAHLVIPWRLLTKNASQPVDDTGSQSSESISEPVCQSCLASYLLVQFETRGADRIQCIKPSCKPPRTADAWKYHTVHFLPEDAREAFTEELARELYKKDRWICPSNCGCLGHYQRAKRWEKHASAPKDVARSEIDDSSASQNVVPSNLLPDGTEFEHGSALQTKKALYVDTREMQHRGPVYVPAARLLSSRMEVAIICGAQDYKMGLLSACFGPRGDNKNLSAEVARPPQRSASDSNIPGVRVGLPCRPDGSIGIVPSVYVTPANDLVAMQCDHVSGQVVAVRKEDVARAQSYNHARLLESFERWGKAPVEVQQEVERAVRESEIKYGANAK</sequence>
<evidence type="ECO:0000256" key="1">
    <source>
        <dbReference type="SAM" id="MobiDB-lite"/>
    </source>
</evidence>
<organism evidence="2 3">
    <name type="scientific">Pseudopithomyces chartarum</name>
    <dbReference type="NCBI Taxonomy" id="1892770"/>
    <lineage>
        <taxon>Eukaryota</taxon>
        <taxon>Fungi</taxon>
        <taxon>Dikarya</taxon>
        <taxon>Ascomycota</taxon>
        <taxon>Pezizomycotina</taxon>
        <taxon>Dothideomycetes</taxon>
        <taxon>Pleosporomycetidae</taxon>
        <taxon>Pleosporales</taxon>
        <taxon>Massarineae</taxon>
        <taxon>Didymosphaeriaceae</taxon>
        <taxon>Pseudopithomyces</taxon>
    </lineage>
</organism>
<feature type="region of interest" description="Disordered" evidence="1">
    <location>
        <begin position="219"/>
        <end position="249"/>
    </location>
</feature>